<sequence>MYQITVTGYPLTPERRREENRERGSSCSGRLNLSSCLVLCGCVAVLGLFYAFANLIESALSGNGSVIDGDGYLMSVPCGTQAIYRVDQYGPELKFSMGENSGTIYKFSESDPTPDLVTADQQISVEAEDQIGSYKRALLGPVWVPGGGDLLLEYSMEGYEPEMSVFNDPQSALDWSNGDGAPTPVFTDRGTTDSSTSLTSAVSATGTAWDDVVMSPFYMAYDNTTSMRGAYIELTATYNAPTYQFSSAAVLSVGKAFDTAVCQYIAVDATCSGPENMFELYLQEPSTNWLLLTLLLVLVLAALGGGFKYHLVKKAERTHEALKAAYWAKQEALSRERMELQQEEQRQMERAAQEAEEQPQGCAPNLCAAPSLDRVGAQAAPPLGEVPLPVVTNAAVGLVPGVAQPVARMGPQPPQAGPMPVGQCCNALYSVDDRKGE</sequence>
<feature type="region of interest" description="Disordered" evidence="1">
    <location>
        <begin position="340"/>
        <end position="362"/>
    </location>
</feature>
<dbReference type="AlphaFoldDB" id="A0A9K3CS18"/>
<evidence type="ECO:0000256" key="2">
    <source>
        <dbReference type="SAM" id="Phobius"/>
    </source>
</evidence>
<dbReference type="Proteomes" id="UP000265618">
    <property type="component" value="Unassembled WGS sequence"/>
</dbReference>
<evidence type="ECO:0000313" key="4">
    <source>
        <dbReference type="Proteomes" id="UP000265618"/>
    </source>
</evidence>
<feature type="transmembrane region" description="Helical" evidence="2">
    <location>
        <begin position="31"/>
        <end position="53"/>
    </location>
</feature>
<keyword evidence="2" id="KW-0812">Transmembrane</keyword>
<feature type="transmembrane region" description="Helical" evidence="2">
    <location>
        <begin position="289"/>
        <end position="307"/>
    </location>
</feature>
<gene>
    <name evidence="3" type="ORF">KIPB_002024</name>
</gene>
<evidence type="ECO:0000313" key="3">
    <source>
        <dbReference type="EMBL" id="GIQ81115.1"/>
    </source>
</evidence>
<dbReference type="EMBL" id="BDIP01000310">
    <property type="protein sequence ID" value="GIQ81115.1"/>
    <property type="molecule type" value="Genomic_DNA"/>
</dbReference>
<proteinExistence type="predicted"/>
<evidence type="ECO:0008006" key="5">
    <source>
        <dbReference type="Google" id="ProtNLM"/>
    </source>
</evidence>
<reference evidence="3 4" key="1">
    <citation type="journal article" date="2018" name="PLoS ONE">
        <title>The draft genome of Kipferlia bialata reveals reductive genome evolution in fornicate parasites.</title>
        <authorList>
            <person name="Tanifuji G."/>
            <person name="Takabayashi S."/>
            <person name="Kume K."/>
            <person name="Takagi M."/>
            <person name="Nakayama T."/>
            <person name="Kamikawa R."/>
            <person name="Inagaki Y."/>
            <person name="Hashimoto T."/>
        </authorList>
    </citation>
    <scope>NUCLEOTIDE SEQUENCE [LARGE SCALE GENOMIC DNA]</scope>
    <source>
        <strain evidence="3">NY0173</strain>
    </source>
</reference>
<name>A0A9K3CS18_9EUKA</name>
<keyword evidence="2" id="KW-1133">Transmembrane helix</keyword>
<comment type="caution">
    <text evidence="3">The sequence shown here is derived from an EMBL/GenBank/DDBJ whole genome shotgun (WGS) entry which is preliminary data.</text>
</comment>
<accession>A0A9K3CS18</accession>
<feature type="compositionally biased region" description="Basic and acidic residues" evidence="1">
    <location>
        <begin position="340"/>
        <end position="353"/>
    </location>
</feature>
<keyword evidence="2" id="KW-0472">Membrane</keyword>
<organism evidence="3 4">
    <name type="scientific">Kipferlia bialata</name>
    <dbReference type="NCBI Taxonomy" id="797122"/>
    <lineage>
        <taxon>Eukaryota</taxon>
        <taxon>Metamonada</taxon>
        <taxon>Carpediemonas-like organisms</taxon>
        <taxon>Kipferlia</taxon>
    </lineage>
</organism>
<protein>
    <recommendedName>
        <fullName evidence="5">Transmembrane protein</fullName>
    </recommendedName>
</protein>
<evidence type="ECO:0000256" key="1">
    <source>
        <dbReference type="SAM" id="MobiDB-lite"/>
    </source>
</evidence>
<keyword evidence="4" id="KW-1185">Reference proteome</keyword>